<feature type="transmembrane region" description="Helical" evidence="7">
    <location>
        <begin position="395"/>
        <end position="414"/>
    </location>
</feature>
<dbReference type="InterPro" id="IPR036938">
    <property type="entry name" value="PAP2/HPO_sf"/>
</dbReference>
<feature type="transmembrane region" description="Helical" evidence="7">
    <location>
        <begin position="325"/>
        <end position="346"/>
    </location>
</feature>
<evidence type="ECO:0000256" key="6">
    <source>
        <dbReference type="ARBA" id="ARBA00023136"/>
    </source>
</evidence>
<dbReference type="PANTHER" id="PTHR30353">
    <property type="entry name" value="INNER MEMBRANE PROTEIN DEDA-RELATED"/>
    <property type="match status" value="1"/>
</dbReference>
<dbReference type="InterPro" id="IPR000326">
    <property type="entry name" value="PAP2/HPO"/>
</dbReference>
<feature type="transmembrane region" description="Helical" evidence="7">
    <location>
        <begin position="420"/>
        <end position="438"/>
    </location>
</feature>
<evidence type="ECO:0000256" key="3">
    <source>
        <dbReference type="ARBA" id="ARBA00022475"/>
    </source>
</evidence>
<dbReference type="Pfam" id="PF14067">
    <property type="entry name" value="LssY_C"/>
    <property type="match status" value="1"/>
</dbReference>
<evidence type="ECO:0000259" key="10">
    <source>
        <dbReference type="Pfam" id="PF14067"/>
    </source>
</evidence>
<comment type="caution">
    <text evidence="11">The sequence shown here is derived from an EMBL/GenBank/DDBJ whole genome shotgun (WGS) entry which is preliminary data.</text>
</comment>
<name>A0A9X1B5F4_9GAMM</name>
<evidence type="ECO:0000259" key="8">
    <source>
        <dbReference type="Pfam" id="PF01569"/>
    </source>
</evidence>
<dbReference type="Proteomes" id="UP001138768">
    <property type="component" value="Unassembled WGS sequence"/>
</dbReference>
<evidence type="ECO:0000259" key="9">
    <source>
        <dbReference type="Pfam" id="PF09335"/>
    </source>
</evidence>
<reference evidence="11 12" key="1">
    <citation type="journal article" date="2020" name="Microorganisms">
        <title>Osmotic Adaptation and Compatible Solute Biosynthesis of Phototrophic Bacteria as Revealed from Genome Analyses.</title>
        <authorList>
            <person name="Imhoff J.F."/>
            <person name="Rahn T."/>
            <person name="Kunzel S."/>
            <person name="Keller A."/>
            <person name="Neulinger S.C."/>
        </authorList>
    </citation>
    <scope>NUCLEOTIDE SEQUENCE [LARGE SCALE GENOMIC DNA]</scope>
    <source>
        <strain evidence="11 12">DSM 25653</strain>
    </source>
</reference>
<keyword evidence="3" id="KW-1003">Cell membrane</keyword>
<dbReference type="InterPro" id="IPR025902">
    <property type="entry name" value="LssY-like-C_dom"/>
</dbReference>
<evidence type="ECO:0000313" key="12">
    <source>
        <dbReference type="Proteomes" id="UP001138768"/>
    </source>
</evidence>
<dbReference type="PANTHER" id="PTHR30353:SF15">
    <property type="entry name" value="INNER MEMBRANE PROTEIN YABI"/>
    <property type="match status" value="1"/>
</dbReference>
<dbReference type="Gene3D" id="1.20.144.10">
    <property type="entry name" value="Phosphatidic acid phosphatase type 2/haloperoxidase"/>
    <property type="match status" value="1"/>
</dbReference>
<feature type="transmembrane region" description="Helical" evidence="7">
    <location>
        <begin position="299"/>
        <end position="318"/>
    </location>
</feature>
<feature type="domain" description="VTT" evidence="9">
    <location>
        <begin position="39"/>
        <end position="162"/>
    </location>
</feature>
<keyword evidence="6 7" id="KW-0472">Membrane</keyword>
<feature type="transmembrane region" description="Helical" evidence="7">
    <location>
        <begin position="20"/>
        <end position="53"/>
    </location>
</feature>
<evidence type="ECO:0000256" key="2">
    <source>
        <dbReference type="ARBA" id="ARBA00010792"/>
    </source>
</evidence>
<sequence>MEASLNQLLSWIGTNPAWAYLIVFLVSFAESVAVIGVVVPGVMILFGAGALIASGELAFWPTASLAIVGAISGDSLSFWIGNRYRDQIRAHWPFSRHPKPLDRGIVFFEKHGAMSVAFGRFVGPGRAIIPMVAGMMQMPRTRFAAANISSAIAWGPAYLAPGIVFGASLKLAAEAATHLAILIIILLSLLWAAAWLARRLFFLLSPHASHGVQTLLRWSNLHPVFGRTAQALADPDHPDAATLTALALALVAAVALLGMSLSADLFGAQEMRINQFALDLGQSLHTPLADQLMAGLSRLGEPVVTIPLVIAILVYLSLSGQQRALEYWLAALAFTLLVTPTLGWLVRIPRPELGLDLRWPWSFPSGQVLSATVLYGFLALSVSRPLAPRWRWTPYALAAALITAVALARLYVGAAWLTDIIASIALGLIWIAALGLAFRRHTEPSEQVAGLVLVTLIAASAAFTAATLAQQPLDIARHQATRPLITLTATEWRTRQDLPIASHREDLWHRNQRPFDVQYAGPLNRLSQILAGQGWAPAEKLSWSNAIKLLSPSLTLAELPVVPHVHDGHHDDLILVKDLPDGRRLVLRLWGTHVQLNAGAPIWAGNITEVIKEKIVHLLALPITIPVDASGQGHWLTDLAQSPGMSIAMGAPTLLAPKELDLLPAK</sequence>
<dbReference type="InterPro" id="IPR032816">
    <property type="entry name" value="VTT_dom"/>
</dbReference>
<feature type="transmembrane region" description="Helical" evidence="7">
    <location>
        <begin position="59"/>
        <end position="80"/>
    </location>
</feature>
<proteinExistence type="inferred from homology"/>
<organism evidence="11 12">
    <name type="scientific">Lamprobacter modestohalophilus</name>
    <dbReference type="NCBI Taxonomy" id="1064514"/>
    <lineage>
        <taxon>Bacteria</taxon>
        <taxon>Pseudomonadati</taxon>
        <taxon>Pseudomonadota</taxon>
        <taxon>Gammaproteobacteria</taxon>
        <taxon>Chromatiales</taxon>
        <taxon>Chromatiaceae</taxon>
        <taxon>Lamprobacter</taxon>
    </lineage>
</organism>
<feature type="transmembrane region" description="Helical" evidence="7">
    <location>
        <begin position="450"/>
        <end position="469"/>
    </location>
</feature>
<dbReference type="Pfam" id="PF01569">
    <property type="entry name" value="PAP2"/>
    <property type="match status" value="1"/>
</dbReference>
<keyword evidence="12" id="KW-1185">Reference proteome</keyword>
<dbReference type="RefSeq" id="WP_200247326.1">
    <property type="nucleotide sequence ID" value="NZ_NRRY01000039.1"/>
</dbReference>
<evidence type="ECO:0000256" key="7">
    <source>
        <dbReference type="SAM" id="Phobius"/>
    </source>
</evidence>
<accession>A0A9X1B5F4</accession>
<protein>
    <submittedName>
        <fullName evidence="11">Membrane-associated protein</fullName>
    </submittedName>
</protein>
<comment type="similarity">
    <text evidence="2">Belongs to the DedA family.</text>
</comment>
<gene>
    <name evidence="11" type="ORF">CKO42_18595</name>
</gene>
<dbReference type="GO" id="GO:0005886">
    <property type="term" value="C:plasma membrane"/>
    <property type="evidence" value="ECO:0007669"/>
    <property type="project" value="UniProtKB-SubCell"/>
</dbReference>
<dbReference type="CDD" id="cd03392">
    <property type="entry name" value="PAP2_like_2"/>
    <property type="match status" value="1"/>
</dbReference>
<feature type="transmembrane region" description="Helical" evidence="7">
    <location>
        <begin position="144"/>
        <end position="169"/>
    </location>
</feature>
<feature type="domain" description="Phosphatidic acid phosphatase type 2/haloperoxidase" evidence="8">
    <location>
        <begin position="329"/>
        <end position="434"/>
    </location>
</feature>
<feature type="transmembrane region" description="Helical" evidence="7">
    <location>
        <begin position="240"/>
        <end position="261"/>
    </location>
</feature>
<feature type="domain" description="LssY-like C-terminal" evidence="10">
    <location>
        <begin position="505"/>
        <end position="611"/>
    </location>
</feature>
<dbReference type="EMBL" id="NRRY01000039">
    <property type="protein sequence ID" value="MBK1620413.1"/>
    <property type="molecule type" value="Genomic_DNA"/>
</dbReference>
<dbReference type="AlphaFoldDB" id="A0A9X1B5F4"/>
<comment type="subcellular location">
    <subcellularLocation>
        <location evidence="1">Cell membrane</location>
        <topology evidence="1">Multi-pass membrane protein</topology>
    </subcellularLocation>
</comment>
<keyword evidence="4 7" id="KW-0812">Transmembrane</keyword>
<feature type="transmembrane region" description="Helical" evidence="7">
    <location>
        <begin position="366"/>
        <end position="383"/>
    </location>
</feature>
<evidence type="ECO:0000256" key="1">
    <source>
        <dbReference type="ARBA" id="ARBA00004651"/>
    </source>
</evidence>
<keyword evidence="5 7" id="KW-1133">Transmembrane helix</keyword>
<dbReference type="SUPFAM" id="SSF48317">
    <property type="entry name" value="Acid phosphatase/Vanadium-dependent haloperoxidase"/>
    <property type="match status" value="1"/>
</dbReference>
<evidence type="ECO:0000313" key="11">
    <source>
        <dbReference type="EMBL" id="MBK1620413.1"/>
    </source>
</evidence>
<evidence type="ECO:0000256" key="5">
    <source>
        <dbReference type="ARBA" id="ARBA00022989"/>
    </source>
</evidence>
<dbReference type="InterPro" id="IPR032818">
    <property type="entry name" value="DedA-like"/>
</dbReference>
<dbReference type="Pfam" id="PF09335">
    <property type="entry name" value="VTT_dom"/>
    <property type="match status" value="1"/>
</dbReference>
<feature type="transmembrane region" description="Helical" evidence="7">
    <location>
        <begin position="175"/>
        <end position="197"/>
    </location>
</feature>
<evidence type="ECO:0000256" key="4">
    <source>
        <dbReference type="ARBA" id="ARBA00022692"/>
    </source>
</evidence>